<dbReference type="InterPro" id="IPR016135">
    <property type="entry name" value="UBQ-conjugating_enzyme/RWD"/>
</dbReference>
<proteinExistence type="predicted"/>
<reference evidence="2" key="1">
    <citation type="submission" date="2021-12" db="EMBL/GenBank/DDBJ databases">
        <authorList>
            <person name="Martin H S."/>
        </authorList>
    </citation>
    <scope>NUCLEOTIDE SEQUENCE</scope>
</reference>
<dbReference type="Pfam" id="PF06544">
    <property type="entry name" value="Prp3_C"/>
    <property type="match status" value="1"/>
</dbReference>
<organism evidence="2 3">
    <name type="scientific">Brenthis ino</name>
    <name type="common">lesser marbled fritillary</name>
    <dbReference type="NCBI Taxonomy" id="405034"/>
    <lineage>
        <taxon>Eukaryota</taxon>
        <taxon>Metazoa</taxon>
        <taxon>Ecdysozoa</taxon>
        <taxon>Arthropoda</taxon>
        <taxon>Hexapoda</taxon>
        <taxon>Insecta</taxon>
        <taxon>Pterygota</taxon>
        <taxon>Neoptera</taxon>
        <taxon>Endopterygota</taxon>
        <taxon>Lepidoptera</taxon>
        <taxon>Glossata</taxon>
        <taxon>Ditrysia</taxon>
        <taxon>Papilionoidea</taxon>
        <taxon>Nymphalidae</taxon>
        <taxon>Heliconiinae</taxon>
        <taxon>Argynnini</taxon>
        <taxon>Brenthis</taxon>
    </lineage>
</organism>
<dbReference type="CDD" id="cd24163">
    <property type="entry name" value="RWDD2_C"/>
    <property type="match status" value="1"/>
</dbReference>
<dbReference type="CDD" id="cd23829">
    <property type="entry name" value="RWD_RWDD2"/>
    <property type="match status" value="1"/>
</dbReference>
<keyword evidence="3" id="KW-1185">Reference proteome</keyword>
<evidence type="ECO:0000259" key="1">
    <source>
        <dbReference type="PROSITE" id="PS50908"/>
    </source>
</evidence>
<dbReference type="InterPro" id="IPR059181">
    <property type="entry name" value="RWDD2A-B_C"/>
</dbReference>
<dbReference type="InterPro" id="IPR017359">
    <property type="entry name" value="Phi-like"/>
</dbReference>
<dbReference type="SMART" id="SM00591">
    <property type="entry name" value="RWD"/>
    <property type="match status" value="1"/>
</dbReference>
<dbReference type="EMBL" id="OV170222">
    <property type="protein sequence ID" value="CAH0721730.1"/>
    <property type="molecule type" value="Genomic_DNA"/>
</dbReference>
<accession>A0A8J9V826</accession>
<protein>
    <recommendedName>
        <fullName evidence="1">RWD domain-containing protein</fullName>
    </recommendedName>
</protein>
<dbReference type="PANTHER" id="PTHR15955">
    <property type="entry name" value="RWD DOMAIN CONTAINING PROTEIN 2"/>
    <property type="match status" value="1"/>
</dbReference>
<dbReference type="PIRSF" id="PIRSF038021">
    <property type="entry name" value="UCP038021_RWDD2"/>
    <property type="match status" value="1"/>
</dbReference>
<gene>
    <name evidence="2" type="ORF">BINO364_LOCUS7790</name>
</gene>
<dbReference type="InterPro" id="IPR010541">
    <property type="entry name" value="Prp3_C"/>
</dbReference>
<dbReference type="InterPro" id="IPR006575">
    <property type="entry name" value="RWD_dom"/>
</dbReference>
<dbReference type="PANTHER" id="PTHR15955:SF8">
    <property type="entry name" value="RWD DOMAIN-CONTAINING PROTEIN 2B-RELATED"/>
    <property type="match status" value="1"/>
</dbReference>
<dbReference type="AlphaFoldDB" id="A0A8J9V826"/>
<dbReference type="Pfam" id="PF05773">
    <property type="entry name" value="RWD"/>
    <property type="match status" value="1"/>
</dbReference>
<feature type="domain" description="RWD" evidence="1">
    <location>
        <begin position="34"/>
        <end position="152"/>
    </location>
</feature>
<name>A0A8J9V826_9NEOP</name>
<feature type="non-terminal residue" evidence="2">
    <location>
        <position position="295"/>
    </location>
</feature>
<evidence type="ECO:0000313" key="2">
    <source>
        <dbReference type="EMBL" id="CAH0721730.1"/>
    </source>
</evidence>
<sequence length="295" mass="34788">MDLTIHASTINKNMEEDEENLKSKLVICLTQQISEIEVLTSIYPDSNDIIFTDPKILNVIKDFISNKTNYTPNHLDFTLNLIIDSLKLETSINLPSFYPEEEPDIYVRCNQLNRQQETALNKDLSDFIKINHFREQCLYTAISWLQENIGKYYTKFQSESESKVHFIEKSVSENFCRVWIYSHHIYNKKKREEIVKLAREYSLTGFCLPGKPGVVCLEGPEHYCKEWWKIIKSMCWKKIVIRKTEIFKMEEMDYERKFKNFEEIHLDMSSLSKYLDDAGLGQAFNDFFGLCNSNS</sequence>
<dbReference type="Gene3D" id="3.10.110.10">
    <property type="entry name" value="Ubiquitin Conjugating Enzyme"/>
    <property type="match status" value="1"/>
</dbReference>
<dbReference type="OrthoDB" id="432412at2759"/>
<evidence type="ECO:0000313" key="3">
    <source>
        <dbReference type="Proteomes" id="UP000838878"/>
    </source>
</evidence>
<dbReference type="Proteomes" id="UP000838878">
    <property type="component" value="Chromosome 2"/>
</dbReference>
<dbReference type="SUPFAM" id="SSF54495">
    <property type="entry name" value="UBC-like"/>
    <property type="match status" value="1"/>
</dbReference>
<dbReference type="PROSITE" id="PS50908">
    <property type="entry name" value="RWD"/>
    <property type="match status" value="1"/>
</dbReference>